<evidence type="ECO:0000256" key="5">
    <source>
        <dbReference type="PIRSR" id="PIRSR617867-1"/>
    </source>
</evidence>
<keyword evidence="8" id="KW-1185">Reference proteome</keyword>
<feature type="active site" description="Proton donor" evidence="5">
    <location>
        <position position="138"/>
    </location>
</feature>
<organism evidence="7 8">
    <name type="scientific">Plantibacter flavus</name>
    <dbReference type="NCBI Taxonomy" id="150123"/>
    <lineage>
        <taxon>Bacteria</taxon>
        <taxon>Bacillati</taxon>
        <taxon>Actinomycetota</taxon>
        <taxon>Actinomycetes</taxon>
        <taxon>Micrococcales</taxon>
        <taxon>Microbacteriaceae</taxon>
        <taxon>Plantibacter</taxon>
    </lineage>
</organism>
<comment type="caution">
    <text evidence="7">The sequence shown here is derived from an EMBL/GenBank/DDBJ whole genome shotgun (WGS) entry which is preliminary data.</text>
</comment>
<dbReference type="PANTHER" id="PTHR11717:SF7">
    <property type="entry name" value="LOW MOLECULAR WEIGHT PHOSPHOTYROSINE PROTEIN PHOSPHATASE"/>
    <property type="match status" value="1"/>
</dbReference>
<dbReference type="PANTHER" id="PTHR11717">
    <property type="entry name" value="LOW MOLECULAR WEIGHT PROTEIN TYROSINE PHOSPHATASE"/>
    <property type="match status" value="1"/>
</dbReference>
<proteinExistence type="inferred from homology"/>
<dbReference type="InterPro" id="IPR023485">
    <property type="entry name" value="Ptyr_pPase"/>
</dbReference>
<keyword evidence="3" id="KW-0378">Hydrolase</keyword>
<dbReference type="PRINTS" id="PR00719">
    <property type="entry name" value="LMWPTPASE"/>
</dbReference>
<evidence type="ECO:0000256" key="3">
    <source>
        <dbReference type="ARBA" id="ARBA00022801"/>
    </source>
</evidence>
<dbReference type="GO" id="GO:0004725">
    <property type="term" value="F:protein tyrosine phosphatase activity"/>
    <property type="evidence" value="ECO:0007669"/>
    <property type="project" value="UniProtKB-EC"/>
</dbReference>
<comment type="similarity">
    <text evidence="1">Belongs to the low molecular weight phosphotyrosine protein phosphatase family.</text>
</comment>
<evidence type="ECO:0000256" key="2">
    <source>
        <dbReference type="ARBA" id="ARBA00013064"/>
    </source>
</evidence>
<evidence type="ECO:0000259" key="6">
    <source>
        <dbReference type="SMART" id="SM00226"/>
    </source>
</evidence>
<name>A0A3N2BXX0_9MICO</name>
<dbReference type="EC" id="3.1.3.48" evidence="2"/>
<evidence type="ECO:0000313" key="8">
    <source>
        <dbReference type="Proteomes" id="UP000266915"/>
    </source>
</evidence>
<protein>
    <recommendedName>
        <fullName evidence="2">protein-tyrosine-phosphatase</fullName>
        <ecNumber evidence="2">3.1.3.48</ecNumber>
    </recommendedName>
</protein>
<dbReference type="InterPro" id="IPR036196">
    <property type="entry name" value="Ptyr_pPase_sf"/>
</dbReference>
<dbReference type="EMBL" id="RKHL01000001">
    <property type="protein sequence ID" value="ROR80121.1"/>
    <property type="molecule type" value="Genomic_DNA"/>
</dbReference>
<evidence type="ECO:0000256" key="1">
    <source>
        <dbReference type="ARBA" id="ARBA00011063"/>
    </source>
</evidence>
<dbReference type="InterPro" id="IPR050438">
    <property type="entry name" value="LMW_PTPase"/>
</dbReference>
<feature type="active site" evidence="5">
    <location>
        <position position="26"/>
    </location>
</feature>
<dbReference type="SUPFAM" id="SSF52788">
    <property type="entry name" value="Phosphotyrosine protein phosphatases I"/>
    <property type="match status" value="1"/>
</dbReference>
<dbReference type="InterPro" id="IPR017867">
    <property type="entry name" value="Tyr_phospatase_low_mol_wt"/>
</dbReference>
<accession>A0A3N2BXX0</accession>
<gene>
    <name evidence="7" type="ORF">EDD42_0154</name>
</gene>
<dbReference type="Proteomes" id="UP000266915">
    <property type="component" value="Unassembled WGS sequence"/>
</dbReference>
<feature type="domain" description="Phosphotyrosine protein phosphatase I" evidence="6">
    <location>
        <begin position="14"/>
        <end position="164"/>
    </location>
</feature>
<dbReference type="SMART" id="SM00226">
    <property type="entry name" value="LMWPc"/>
    <property type="match status" value="1"/>
</dbReference>
<evidence type="ECO:0000256" key="4">
    <source>
        <dbReference type="ARBA" id="ARBA00022912"/>
    </source>
</evidence>
<sequence length="175" mass="19122">MNTLGEADPGTTPFRVCFVCAGNICRSPMAESVFTDLVAAAGLERVVEVSSAGTGDWHVGEHADHRTVTALRAHGHDATAHRAKQFDPDRFDSYDLVVALDRSHERILRAWAGNDADRSKVHLLLSFDSTSGTRDVPDPYYSDAQMFETVLGMIDHACRSLFHQLEPALTQGATP</sequence>
<dbReference type="AlphaFoldDB" id="A0A3N2BXX0"/>
<dbReference type="CDD" id="cd16343">
    <property type="entry name" value="LMWPTP"/>
    <property type="match status" value="1"/>
</dbReference>
<keyword evidence="4" id="KW-0904">Protein phosphatase</keyword>
<dbReference type="Pfam" id="PF01451">
    <property type="entry name" value="LMWPc"/>
    <property type="match status" value="1"/>
</dbReference>
<feature type="active site" description="Nucleophile" evidence="5">
    <location>
        <position position="20"/>
    </location>
</feature>
<evidence type="ECO:0000313" key="7">
    <source>
        <dbReference type="EMBL" id="ROR80121.1"/>
    </source>
</evidence>
<dbReference type="RefSeq" id="WP_079704175.1">
    <property type="nucleotide sequence ID" value="NZ_FXAP01000002.1"/>
</dbReference>
<dbReference type="Gene3D" id="3.40.50.2300">
    <property type="match status" value="1"/>
</dbReference>
<reference evidence="7 8" key="1">
    <citation type="submission" date="2018-11" db="EMBL/GenBank/DDBJ databases">
        <title>Sequencing the genomes of 1000 actinobacteria strains.</title>
        <authorList>
            <person name="Klenk H.-P."/>
        </authorList>
    </citation>
    <scope>NUCLEOTIDE SEQUENCE [LARGE SCALE GENOMIC DNA]</scope>
    <source>
        <strain evidence="7 8">DSM 14012</strain>
    </source>
</reference>